<feature type="domain" description="UspA" evidence="2">
    <location>
        <begin position="134"/>
        <end position="269"/>
    </location>
</feature>
<evidence type="ECO:0000313" key="4">
    <source>
        <dbReference type="Proteomes" id="UP000315235"/>
    </source>
</evidence>
<proteinExistence type="inferred from homology"/>
<dbReference type="AlphaFoldDB" id="A0A553GZ27"/>
<dbReference type="OrthoDB" id="9792500at2"/>
<comment type="caution">
    <text evidence="3">The sequence shown here is derived from an EMBL/GenBank/DDBJ whole genome shotgun (WGS) entry which is preliminary data.</text>
</comment>
<evidence type="ECO:0000313" key="3">
    <source>
        <dbReference type="EMBL" id="TRX74733.1"/>
    </source>
</evidence>
<accession>A0A553GZ27</accession>
<comment type="similarity">
    <text evidence="1">Belongs to the universal stress protein A family.</text>
</comment>
<feature type="domain" description="UspA" evidence="2">
    <location>
        <begin position="1"/>
        <end position="125"/>
    </location>
</feature>
<sequence>MFKHILIAHDLSLEADRALRRALHLADQHRARLTLLHVLPEAAPLGALREDVEAELRQRLDAGDAQAPEPRIRVVAGRPAEAILACLAEDGCDLLVLGAHHRAPARFAGSNLERLARDCPVPLLLATGDEPGPYGRALVALDASRCARLALELTYLLLPADAELRALHVFEEDAGAAPDPADAYWQARGALMERRFSEERAGLPDNGPRLGLDVRRGCLPETLLEAIAQRRTALLALGHHARGPYAQPHPGQLAQRMLQAPPCDLLLVR</sequence>
<dbReference type="Pfam" id="PF00582">
    <property type="entry name" value="Usp"/>
    <property type="match status" value="2"/>
</dbReference>
<evidence type="ECO:0000259" key="2">
    <source>
        <dbReference type="Pfam" id="PF00582"/>
    </source>
</evidence>
<keyword evidence="4" id="KW-1185">Reference proteome</keyword>
<reference evidence="3 4" key="1">
    <citation type="submission" date="2019-07" db="EMBL/GenBank/DDBJ databases">
        <title>Pseudomonas mangiferae sp. nov., isolated from bark of mango tree in Thailand.</title>
        <authorList>
            <person name="Srisuk N."/>
            <person name="Anurat P."/>
        </authorList>
    </citation>
    <scope>NUCLEOTIDE SEQUENCE [LARGE SCALE GENOMIC DNA]</scope>
    <source>
        <strain evidence="3 4">DMKU_BBB3-04</strain>
    </source>
</reference>
<gene>
    <name evidence="3" type="ORF">FM069_12080</name>
</gene>
<dbReference type="Proteomes" id="UP000315235">
    <property type="component" value="Unassembled WGS sequence"/>
</dbReference>
<name>A0A553GZ27_9PSED</name>
<dbReference type="RefSeq" id="WP_143488595.1">
    <property type="nucleotide sequence ID" value="NZ_VJOY01000007.1"/>
</dbReference>
<dbReference type="SUPFAM" id="SSF52402">
    <property type="entry name" value="Adenine nucleotide alpha hydrolases-like"/>
    <property type="match status" value="2"/>
</dbReference>
<dbReference type="InterPro" id="IPR014729">
    <property type="entry name" value="Rossmann-like_a/b/a_fold"/>
</dbReference>
<protein>
    <submittedName>
        <fullName evidence="3">Universal stress protein</fullName>
    </submittedName>
</protein>
<dbReference type="InterPro" id="IPR006016">
    <property type="entry name" value="UspA"/>
</dbReference>
<dbReference type="CDD" id="cd00293">
    <property type="entry name" value="USP-like"/>
    <property type="match status" value="1"/>
</dbReference>
<dbReference type="PANTHER" id="PTHR46268">
    <property type="entry name" value="STRESS RESPONSE PROTEIN NHAX"/>
    <property type="match status" value="1"/>
</dbReference>
<dbReference type="EMBL" id="VJOY01000007">
    <property type="protein sequence ID" value="TRX74733.1"/>
    <property type="molecule type" value="Genomic_DNA"/>
</dbReference>
<organism evidence="3 4">
    <name type="scientific">Pseudomonas mangiferae</name>
    <dbReference type="NCBI Taxonomy" id="2593654"/>
    <lineage>
        <taxon>Bacteria</taxon>
        <taxon>Pseudomonadati</taxon>
        <taxon>Pseudomonadota</taxon>
        <taxon>Gammaproteobacteria</taxon>
        <taxon>Pseudomonadales</taxon>
        <taxon>Pseudomonadaceae</taxon>
        <taxon>Pseudomonas</taxon>
    </lineage>
</organism>
<dbReference type="Gene3D" id="3.40.50.620">
    <property type="entry name" value="HUPs"/>
    <property type="match status" value="2"/>
</dbReference>
<evidence type="ECO:0000256" key="1">
    <source>
        <dbReference type="ARBA" id="ARBA00008791"/>
    </source>
</evidence>
<dbReference type="PANTHER" id="PTHR46268:SF6">
    <property type="entry name" value="UNIVERSAL STRESS PROTEIN UP12"/>
    <property type="match status" value="1"/>
</dbReference>